<reference evidence="2" key="1">
    <citation type="submission" date="2020-03" db="EMBL/GenBank/DDBJ databases">
        <authorList>
            <person name="Guo F."/>
        </authorList>
    </citation>
    <scope>NUCLEOTIDE SEQUENCE</scope>
    <source>
        <strain evidence="2">JCM 30134</strain>
    </source>
</reference>
<dbReference type="InterPro" id="IPR008407">
    <property type="entry name" value="Brnchd-chn_aa_trnsp_AzlD"/>
</dbReference>
<dbReference type="AlphaFoldDB" id="A0A9E5MHR2"/>
<proteinExistence type="predicted"/>
<keyword evidence="1" id="KW-0812">Transmembrane</keyword>
<dbReference type="Pfam" id="PF05437">
    <property type="entry name" value="AzlD"/>
    <property type="match status" value="1"/>
</dbReference>
<evidence type="ECO:0000313" key="3">
    <source>
        <dbReference type="Proteomes" id="UP000787472"/>
    </source>
</evidence>
<keyword evidence="1" id="KW-1133">Transmembrane helix</keyword>
<dbReference type="Proteomes" id="UP000787472">
    <property type="component" value="Unassembled WGS sequence"/>
</dbReference>
<evidence type="ECO:0000313" key="2">
    <source>
        <dbReference type="EMBL" id="NHO66276.1"/>
    </source>
</evidence>
<gene>
    <name evidence="2" type="ORF">G8770_12045</name>
</gene>
<keyword evidence="3" id="KW-1185">Reference proteome</keyword>
<comment type="caution">
    <text evidence="2">The sequence shown here is derived from an EMBL/GenBank/DDBJ whole genome shotgun (WGS) entry which is preliminary data.</text>
</comment>
<evidence type="ECO:0000256" key="1">
    <source>
        <dbReference type="SAM" id="Phobius"/>
    </source>
</evidence>
<sequence length="109" mass="11957">MMTWIMIGLMAAVTFYNRYAFFSPHLKFSIGPRLQSLLSYTAPAVLTALWVPIVFVRDAPHAESKALNLDLDNPYFLAGLITVAISALVRKPLVTVVAGVAVFIGLSQF</sequence>
<keyword evidence="1" id="KW-0472">Membrane</keyword>
<dbReference type="EMBL" id="JAAONZ010000008">
    <property type="protein sequence ID" value="NHO66276.1"/>
    <property type="molecule type" value="Genomic_DNA"/>
</dbReference>
<name>A0A9E5MHR2_9GAMM</name>
<feature type="transmembrane region" description="Helical" evidence="1">
    <location>
        <begin position="37"/>
        <end position="55"/>
    </location>
</feature>
<accession>A0A9E5MHR2</accession>
<protein>
    <submittedName>
        <fullName evidence="2">AzlD domain-containing protein</fullName>
    </submittedName>
</protein>
<organism evidence="2 3">
    <name type="scientific">Pseudomaricurvus hydrocarbonicus</name>
    <dbReference type="NCBI Taxonomy" id="1470433"/>
    <lineage>
        <taxon>Bacteria</taxon>
        <taxon>Pseudomonadati</taxon>
        <taxon>Pseudomonadota</taxon>
        <taxon>Gammaproteobacteria</taxon>
        <taxon>Cellvibrionales</taxon>
        <taxon>Cellvibrionaceae</taxon>
        <taxon>Pseudomaricurvus</taxon>
    </lineage>
</organism>
<dbReference type="RefSeq" id="WP_167186803.1">
    <property type="nucleotide sequence ID" value="NZ_JAAONZ010000008.1"/>
</dbReference>
<feature type="transmembrane region" description="Helical" evidence="1">
    <location>
        <begin position="75"/>
        <end position="106"/>
    </location>
</feature>